<proteinExistence type="predicted"/>
<dbReference type="InterPro" id="IPR045394">
    <property type="entry name" value="Abhydrolase_dom"/>
</dbReference>
<evidence type="ECO:0000313" key="2">
    <source>
        <dbReference type="EMBL" id="SDN96422.1"/>
    </source>
</evidence>
<evidence type="ECO:0000313" key="3">
    <source>
        <dbReference type="Proteomes" id="UP000198793"/>
    </source>
</evidence>
<name>A0A1H0FPG3_9HYPH</name>
<dbReference type="RefSeq" id="WP_139183952.1">
    <property type="nucleotide sequence ID" value="NZ_FNIT01000002.1"/>
</dbReference>
<dbReference type="STRING" id="1166073.SAMN05192530_102610"/>
<dbReference type="AlphaFoldDB" id="A0A1H0FPG3"/>
<gene>
    <name evidence="2" type="ORF">SAMN05192530_102610</name>
</gene>
<dbReference type="Pfam" id="PF20091">
    <property type="entry name" value="Abhydrolase_10"/>
    <property type="match status" value="1"/>
</dbReference>
<accession>A0A1H0FPG3</accession>
<evidence type="ECO:0000259" key="1">
    <source>
        <dbReference type="Pfam" id="PF20091"/>
    </source>
</evidence>
<organism evidence="2 3">
    <name type="scientific">Aureimonas jatrophae</name>
    <dbReference type="NCBI Taxonomy" id="1166073"/>
    <lineage>
        <taxon>Bacteria</taxon>
        <taxon>Pseudomonadati</taxon>
        <taxon>Pseudomonadota</taxon>
        <taxon>Alphaproteobacteria</taxon>
        <taxon>Hyphomicrobiales</taxon>
        <taxon>Aurantimonadaceae</taxon>
        <taxon>Aureimonas</taxon>
    </lineage>
</organism>
<dbReference type="EMBL" id="FNIT01000002">
    <property type="protein sequence ID" value="SDN96422.1"/>
    <property type="molecule type" value="Genomic_DNA"/>
</dbReference>
<reference evidence="2 3" key="1">
    <citation type="submission" date="2016-10" db="EMBL/GenBank/DDBJ databases">
        <authorList>
            <person name="de Groot N.N."/>
        </authorList>
    </citation>
    <scope>NUCLEOTIDE SEQUENCE [LARGE SCALE GENOMIC DNA]</scope>
    <source>
        <strain evidence="3">L7-484,KACC 16230,DSM 25025</strain>
    </source>
</reference>
<dbReference type="Proteomes" id="UP000198793">
    <property type="component" value="Unassembled WGS sequence"/>
</dbReference>
<dbReference type="OrthoDB" id="9779952at2"/>
<protein>
    <recommendedName>
        <fullName evidence="1">Alpha/beta hydrolase domain-containing protein</fullName>
    </recommendedName>
</protein>
<keyword evidence="3" id="KW-1185">Reference proteome</keyword>
<sequence>MNSEHRRIARTLTGSLLLGAAMLAGPAEARIVRFEILETVPAFGGRSFGDVGSYELVRARAIGELDPKHPRNAVIADLDLAPTEGDGMVGYSTEVEILRPADPAKGNHRLFFEVLNRGNKLAPGNYNDAPSGNDMRKPEAAGNGFLMERGYTIAWAGWQSGKNVADGNGRMKAALPEARETGGVVIAAPVIMSQIFNKTEGGDIPLLFDVRDPEASDTRVLVHNHAGETPMEVPREAWSFAGPRTLRIDRRHASLARFDAGAQYDVVYTAVNPDVSGIGFAATRDVASFLRNDGTASNPVAGTIRYALSHGTSQSGRMLKGFLRLGFNEDEDGRIVFEGVNPNVSGAHAIALNERFGDANATGRAYERFANAAIEFPFTYGTLTDAETGATDGILKVCSANDTCPKVFHTDGGNEAWGKAAMLVTTDGRGHDIELPEDVRYYYYASVEHDPKTTIDRGYCQQQTNPNRWQPLARALLVDLDLWSTAGVAPPDSAYARVADGTLAPTLPREAIGFPAIPGVSYNGTINRIGVQDRTQLPYTYREGTGYTVLAPRTDRDGNDLAGIRSVDIAVPLGTHTGWGLRREGFAAGEECQLNGQFIPFAATRSEKEASGDPRLSIEERYASPGAYVRAVAEAAEDLVDRRFLLPEDADGQVAAAAQRIGGGQLPRQTKVGLAP</sequence>
<feature type="domain" description="Alpha/beta hydrolase" evidence="1">
    <location>
        <begin position="250"/>
        <end position="653"/>
    </location>
</feature>